<dbReference type="STRING" id="1043003.A0A074VYB3"/>
<dbReference type="Pfam" id="PF07859">
    <property type="entry name" value="Abhydrolase_3"/>
    <property type="match status" value="1"/>
</dbReference>
<dbReference type="InterPro" id="IPR029058">
    <property type="entry name" value="AB_hydrolase_fold"/>
</dbReference>
<accession>A0A074VYB3</accession>
<evidence type="ECO:0000256" key="2">
    <source>
        <dbReference type="ARBA" id="ARBA00022801"/>
    </source>
</evidence>
<dbReference type="Gene3D" id="3.40.50.1820">
    <property type="entry name" value="alpha/beta hydrolase"/>
    <property type="match status" value="1"/>
</dbReference>
<evidence type="ECO:0000256" key="3">
    <source>
        <dbReference type="PROSITE-ProRule" id="PRU10038"/>
    </source>
</evidence>
<dbReference type="RefSeq" id="XP_040881277.1">
    <property type="nucleotide sequence ID" value="XM_041021014.1"/>
</dbReference>
<proteinExistence type="inferred from homology"/>
<sequence>MDNSTYGIVKFLFPRIPSFTKTAVAHSLSLSPTSSKWDLKTEMTVAFLRSLMNGGPSPVGLTQARTLQDPGAKGKVWTAKVTIPAPKDESIRDATFTAIADLGDGNETYTKPGLSAIEAEWTGFRPDAGAEEPLPNISEQEKYNKLMNEPTTSSKTTILYLHGGAYYMCGFGTHRLNVSKLAKACNGRAFNVAYRLAPQAAFPSQLLDALNAYLYLLYPPPGALHEPVSASNIVFAGDSAGGNLVFALLQLLLQLHRTKPVDSKNPTVRYHGKAVEVPLPAGASANSGWFDITRSMPSLVHNAKYDYLPPADHDDALGRFPKDDFWPTTPPRGDLFCDLSMICHPLVSPLAAKDWSNAPPLWIETGEELLTDEDLVVAVRAATQGVKVHFEQYEAMPHCFAMLLPTLANSKRCVDSWGAFCRKCTEGTVETSGTWIAAKTGLEKEVDVTKVTELTVEDAIERMRDAQKRRYAGYEKEGKSMPNPSL</sequence>
<gene>
    <name evidence="5" type="ORF">M437DRAFT_45050</name>
</gene>
<dbReference type="InterPro" id="IPR050300">
    <property type="entry name" value="GDXG_lipolytic_enzyme"/>
</dbReference>
<name>A0A074VYB3_AURM1</name>
<dbReference type="AlphaFoldDB" id="A0A074VYB3"/>
<evidence type="ECO:0000313" key="5">
    <source>
        <dbReference type="EMBL" id="KEQ64254.1"/>
    </source>
</evidence>
<comment type="similarity">
    <text evidence="1">Belongs to the 'GDXG' lipolytic enzyme family.</text>
</comment>
<organism evidence="5 6">
    <name type="scientific">Aureobasidium melanogenum (strain CBS 110374)</name>
    <name type="common">Aureobasidium pullulans var. melanogenum</name>
    <dbReference type="NCBI Taxonomy" id="1043003"/>
    <lineage>
        <taxon>Eukaryota</taxon>
        <taxon>Fungi</taxon>
        <taxon>Dikarya</taxon>
        <taxon>Ascomycota</taxon>
        <taxon>Pezizomycotina</taxon>
        <taxon>Dothideomycetes</taxon>
        <taxon>Dothideomycetidae</taxon>
        <taxon>Dothideales</taxon>
        <taxon>Saccotheciaceae</taxon>
        <taxon>Aureobasidium</taxon>
    </lineage>
</organism>
<keyword evidence="2" id="KW-0378">Hydrolase</keyword>
<dbReference type="InterPro" id="IPR033140">
    <property type="entry name" value="Lipase_GDXG_put_SER_AS"/>
</dbReference>
<dbReference type="EMBL" id="KL584829">
    <property type="protein sequence ID" value="KEQ64254.1"/>
    <property type="molecule type" value="Genomic_DNA"/>
</dbReference>
<protein>
    <recommendedName>
        <fullName evidence="4">Alpha/beta hydrolase fold-3 domain-containing protein</fullName>
    </recommendedName>
</protein>
<dbReference type="PANTHER" id="PTHR48081:SF25">
    <property type="entry name" value="PUTATIVE (AFU_ORTHOLOGUE AFUA_3G11560)-RELATED"/>
    <property type="match status" value="1"/>
</dbReference>
<dbReference type="GeneID" id="63914387"/>
<dbReference type="InterPro" id="IPR013094">
    <property type="entry name" value="AB_hydrolase_3"/>
</dbReference>
<reference evidence="5 6" key="1">
    <citation type="journal article" date="2014" name="BMC Genomics">
        <title>Genome sequencing of four Aureobasidium pullulans varieties: biotechnological potential, stress tolerance, and description of new species.</title>
        <authorList>
            <person name="Gostin Ar C."/>
            <person name="Ohm R.A."/>
            <person name="Kogej T."/>
            <person name="Sonjak S."/>
            <person name="Turk M."/>
            <person name="Zajc J."/>
            <person name="Zalar P."/>
            <person name="Grube M."/>
            <person name="Sun H."/>
            <person name="Han J."/>
            <person name="Sharma A."/>
            <person name="Chiniquy J."/>
            <person name="Ngan C.Y."/>
            <person name="Lipzen A."/>
            <person name="Barry K."/>
            <person name="Grigoriev I.V."/>
            <person name="Gunde-Cimerman N."/>
        </authorList>
    </citation>
    <scope>NUCLEOTIDE SEQUENCE [LARGE SCALE GENOMIC DNA]</scope>
    <source>
        <strain evidence="5 6">CBS 110374</strain>
    </source>
</reference>
<dbReference type="GO" id="GO:0016787">
    <property type="term" value="F:hydrolase activity"/>
    <property type="evidence" value="ECO:0007669"/>
    <property type="project" value="UniProtKB-KW"/>
</dbReference>
<dbReference type="PROSITE" id="PS01174">
    <property type="entry name" value="LIPASE_GDXG_SER"/>
    <property type="match status" value="1"/>
</dbReference>
<dbReference type="HOGENOM" id="CLU_027519_0_0_1"/>
<evidence type="ECO:0000256" key="1">
    <source>
        <dbReference type="ARBA" id="ARBA00010515"/>
    </source>
</evidence>
<feature type="active site" evidence="3">
    <location>
        <position position="239"/>
    </location>
</feature>
<keyword evidence="6" id="KW-1185">Reference proteome</keyword>
<dbReference type="Proteomes" id="UP000030672">
    <property type="component" value="Unassembled WGS sequence"/>
</dbReference>
<dbReference type="SUPFAM" id="SSF53474">
    <property type="entry name" value="alpha/beta-Hydrolases"/>
    <property type="match status" value="1"/>
</dbReference>
<evidence type="ECO:0000259" key="4">
    <source>
        <dbReference type="Pfam" id="PF07859"/>
    </source>
</evidence>
<evidence type="ECO:0000313" key="6">
    <source>
        <dbReference type="Proteomes" id="UP000030672"/>
    </source>
</evidence>
<feature type="domain" description="Alpha/beta hydrolase fold-3" evidence="4">
    <location>
        <begin position="158"/>
        <end position="401"/>
    </location>
</feature>
<dbReference type="PANTHER" id="PTHR48081">
    <property type="entry name" value="AB HYDROLASE SUPERFAMILY PROTEIN C4A8.06C"/>
    <property type="match status" value="1"/>
</dbReference>